<organism evidence="3 4">
    <name type="scientific">Tuber borchii</name>
    <name type="common">White truffle</name>
    <dbReference type="NCBI Taxonomy" id="42251"/>
    <lineage>
        <taxon>Eukaryota</taxon>
        <taxon>Fungi</taxon>
        <taxon>Dikarya</taxon>
        <taxon>Ascomycota</taxon>
        <taxon>Pezizomycotina</taxon>
        <taxon>Pezizomycetes</taxon>
        <taxon>Pezizales</taxon>
        <taxon>Tuberaceae</taxon>
        <taxon>Tuber</taxon>
    </lineage>
</organism>
<name>A0A2T6ZSX1_TUBBO</name>
<evidence type="ECO:0000313" key="3">
    <source>
        <dbReference type="EMBL" id="PUU78592.1"/>
    </source>
</evidence>
<proteinExistence type="predicted"/>
<gene>
    <name evidence="3" type="ORF">B9Z19DRAFT_1083671</name>
</gene>
<dbReference type="Proteomes" id="UP000244722">
    <property type="component" value="Unassembled WGS sequence"/>
</dbReference>
<feature type="transmembrane region" description="Helical" evidence="2">
    <location>
        <begin position="16"/>
        <end position="36"/>
    </location>
</feature>
<reference evidence="3 4" key="1">
    <citation type="submission" date="2017-04" db="EMBL/GenBank/DDBJ databases">
        <title>Draft genome sequence of Tuber borchii Vittad., a whitish edible truffle.</title>
        <authorList>
            <consortium name="DOE Joint Genome Institute"/>
            <person name="Murat C."/>
            <person name="Kuo A."/>
            <person name="Barry K.W."/>
            <person name="Clum A."/>
            <person name="Dockter R.B."/>
            <person name="Fauchery L."/>
            <person name="Iotti M."/>
            <person name="Kohler A."/>
            <person name="Labutti K."/>
            <person name="Lindquist E.A."/>
            <person name="Lipzen A."/>
            <person name="Ohm R.A."/>
            <person name="Wang M."/>
            <person name="Grigoriev I.V."/>
            <person name="Zambonelli A."/>
            <person name="Martin F.M."/>
        </authorList>
    </citation>
    <scope>NUCLEOTIDE SEQUENCE [LARGE SCALE GENOMIC DNA]</scope>
    <source>
        <strain evidence="3 4">Tbo3840</strain>
    </source>
</reference>
<keyword evidence="2" id="KW-1133">Transmembrane helix</keyword>
<keyword evidence="2" id="KW-0812">Transmembrane</keyword>
<keyword evidence="4" id="KW-1185">Reference proteome</keyword>
<keyword evidence="2" id="KW-0472">Membrane</keyword>
<evidence type="ECO:0000256" key="1">
    <source>
        <dbReference type="SAM" id="Coils"/>
    </source>
</evidence>
<evidence type="ECO:0000256" key="2">
    <source>
        <dbReference type="SAM" id="Phobius"/>
    </source>
</evidence>
<keyword evidence="1" id="KW-0175">Coiled coil</keyword>
<protein>
    <submittedName>
        <fullName evidence="3">Uncharacterized protein</fullName>
    </submittedName>
</protein>
<sequence length="156" mass="17084">MGQAPSTMSSSEFITIYANLLLALAAWGITSAVMIWQINKHANELKKELKALTKELKKEFKTNFEEPLSSFMTAIRNPQGISPPPAYTTMKCLPGESEIIAKLAEDIAERFLAKMEEDITKSVVPEANIEAVKAIPEARDGDVSQGQATNSVELVD</sequence>
<dbReference type="AlphaFoldDB" id="A0A2T6ZSX1"/>
<feature type="coiled-coil region" evidence="1">
    <location>
        <begin position="35"/>
        <end position="62"/>
    </location>
</feature>
<accession>A0A2T6ZSX1</accession>
<dbReference type="EMBL" id="NESQ01000114">
    <property type="protein sequence ID" value="PUU78592.1"/>
    <property type="molecule type" value="Genomic_DNA"/>
</dbReference>
<comment type="caution">
    <text evidence="3">The sequence shown here is derived from an EMBL/GenBank/DDBJ whole genome shotgun (WGS) entry which is preliminary data.</text>
</comment>
<evidence type="ECO:0000313" key="4">
    <source>
        <dbReference type="Proteomes" id="UP000244722"/>
    </source>
</evidence>